<sequence length="77" mass="9023">MDSTSSKMLNKHKKLKTRFILRFNSKVKEIKHHLLKEEIFCILINLQGIASVQISIQFQVEKIIVGKLSYKEEHAEI</sequence>
<dbReference type="EMBL" id="BMAW01051349">
    <property type="protein sequence ID" value="GFS79913.1"/>
    <property type="molecule type" value="Genomic_DNA"/>
</dbReference>
<reference evidence="1" key="1">
    <citation type="submission" date="2020-08" db="EMBL/GenBank/DDBJ databases">
        <title>Multicomponent nature underlies the extraordinary mechanical properties of spider dragline silk.</title>
        <authorList>
            <person name="Kono N."/>
            <person name="Nakamura H."/>
            <person name="Mori M."/>
            <person name="Yoshida Y."/>
            <person name="Ohtoshi R."/>
            <person name="Malay A.D."/>
            <person name="Moran D.A.P."/>
            <person name="Tomita M."/>
            <person name="Numata K."/>
            <person name="Arakawa K."/>
        </authorList>
    </citation>
    <scope>NUCLEOTIDE SEQUENCE</scope>
</reference>
<dbReference type="Proteomes" id="UP000887013">
    <property type="component" value="Unassembled WGS sequence"/>
</dbReference>
<comment type="caution">
    <text evidence="1">The sequence shown here is derived from an EMBL/GenBank/DDBJ whole genome shotgun (WGS) entry which is preliminary data.</text>
</comment>
<gene>
    <name evidence="1" type="ORF">NPIL_206141</name>
</gene>
<proteinExistence type="predicted"/>
<evidence type="ECO:0000313" key="2">
    <source>
        <dbReference type="Proteomes" id="UP000887013"/>
    </source>
</evidence>
<evidence type="ECO:0000313" key="1">
    <source>
        <dbReference type="EMBL" id="GFS79913.1"/>
    </source>
</evidence>
<organism evidence="1 2">
    <name type="scientific">Nephila pilipes</name>
    <name type="common">Giant wood spider</name>
    <name type="synonym">Nephila maculata</name>
    <dbReference type="NCBI Taxonomy" id="299642"/>
    <lineage>
        <taxon>Eukaryota</taxon>
        <taxon>Metazoa</taxon>
        <taxon>Ecdysozoa</taxon>
        <taxon>Arthropoda</taxon>
        <taxon>Chelicerata</taxon>
        <taxon>Arachnida</taxon>
        <taxon>Araneae</taxon>
        <taxon>Araneomorphae</taxon>
        <taxon>Entelegynae</taxon>
        <taxon>Araneoidea</taxon>
        <taxon>Nephilidae</taxon>
        <taxon>Nephila</taxon>
    </lineage>
</organism>
<accession>A0A8X6MVH1</accession>
<keyword evidence="2" id="KW-1185">Reference proteome</keyword>
<name>A0A8X6MVH1_NEPPI</name>
<dbReference type="AlphaFoldDB" id="A0A8X6MVH1"/>
<protein>
    <submittedName>
        <fullName evidence="1">Uncharacterized protein</fullName>
    </submittedName>
</protein>